<protein>
    <submittedName>
        <fullName evidence="1">Uncharacterized protein</fullName>
    </submittedName>
</protein>
<sequence length="21" mass="2406">MTYRGLVLLGPHQFIDIVFDA</sequence>
<comment type="caution">
    <text evidence="1">The sequence shown here is derived from an EMBL/GenBank/DDBJ whole genome shotgun (WGS) entry which is preliminary data.</text>
</comment>
<accession>A0A162CAW1</accession>
<proteinExistence type="predicted"/>
<name>A0A162CAW1_9CRUS</name>
<dbReference type="Proteomes" id="UP000076858">
    <property type="component" value="Unassembled WGS sequence"/>
</dbReference>
<organism evidence="1 2">
    <name type="scientific">Daphnia magna</name>
    <dbReference type="NCBI Taxonomy" id="35525"/>
    <lineage>
        <taxon>Eukaryota</taxon>
        <taxon>Metazoa</taxon>
        <taxon>Ecdysozoa</taxon>
        <taxon>Arthropoda</taxon>
        <taxon>Crustacea</taxon>
        <taxon>Branchiopoda</taxon>
        <taxon>Diplostraca</taxon>
        <taxon>Cladocera</taxon>
        <taxon>Anomopoda</taxon>
        <taxon>Daphniidae</taxon>
        <taxon>Daphnia</taxon>
    </lineage>
</organism>
<reference evidence="1 2" key="1">
    <citation type="submission" date="2016-03" db="EMBL/GenBank/DDBJ databases">
        <title>EvidentialGene: Evidence-directed Construction of Genes on Genomes.</title>
        <authorList>
            <person name="Gilbert D.G."/>
            <person name="Choi J.-H."/>
            <person name="Mockaitis K."/>
            <person name="Colbourne J."/>
            <person name="Pfrender M."/>
        </authorList>
    </citation>
    <scope>NUCLEOTIDE SEQUENCE [LARGE SCALE GENOMIC DNA]</scope>
    <source>
        <strain evidence="1 2">Xinb3</strain>
        <tissue evidence="1">Complete organism</tissue>
    </source>
</reference>
<evidence type="ECO:0000313" key="2">
    <source>
        <dbReference type="Proteomes" id="UP000076858"/>
    </source>
</evidence>
<keyword evidence="2" id="KW-1185">Reference proteome</keyword>
<evidence type="ECO:0000313" key="1">
    <source>
        <dbReference type="EMBL" id="KZS13602.1"/>
    </source>
</evidence>
<gene>
    <name evidence="1" type="ORF">APZ42_021227</name>
</gene>
<dbReference type="EMBL" id="LRGB01001041">
    <property type="protein sequence ID" value="KZS13602.1"/>
    <property type="molecule type" value="Genomic_DNA"/>
</dbReference>
<dbReference type="AlphaFoldDB" id="A0A162CAW1"/>